<evidence type="ECO:0000313" key="14">
    <source>
        <dbReference type="Proteomes" id="UP001374579"/>
    </source>
</evidence>
<organism evidence="13 14">
    <name type="scientific">Littorina saxatilis</name>
    <dbReference type="NCBI Taxonomy" id="31220"/>
    <lineage>
        <taxon>Eukaryota</taxon>
        <taxon>Metazoa</taxon>
        <taxon>Spiralia</taxon>
        <taxon>Lophotrochozoa</taxon>
        <taxon>Mollusca</taxon>
        <taxon>Gastropoda</taxon>
        <taxon>Caenogastropoda</taxon>
        <taxon>Littorinimorpha</taxon>
        <taxon>Littorinoidea</taxon>
        <taxon>Littorinidae</taxon>
        <taxon>Littorina</taxon>
    </lineage>
</organism>
<name>A0AAN9GN25_9CAEN</name>
<keyword evidence="9" id="KW-0675">Receptor</keyword>
<feature type="transmembrane region" description="Helical" evidence="10">
    <location>
        <begin position="676"/>
        <end position="698"/>
    </location>
</feature>
<dbReference type="Pfam" id="PF13855">
    <property type="entry name" value="LRR_8"/>
    <property type="match status" value="5"/>
</dbReference>
<keyword evidence="7 10" id="KW-1133">Transmembrane helix</keyword>
<evidence type="ECO:0000256" key="11">
    <source>
        <dbReference type="SAM" id="SignalP"/>
    </source>
</evidence>
<keyword evidence="14" id="KW-1185">Reference proteome</keyword>
<dbReference type="SUPFAM" id="SSF52200">
    <property type="entry name" value="Toll/Interleukin receptor TIR domain"/>
    <property type="match status" value="1"/>
</dbReference>
<evidence type="ECO:0000256" key="5">
    <source>
        <dbReference type="ARBA" id="ARBA00022729"/>
    </source>
</evidence>
<evidence type="ECO:0000259" key="12">
    <source>
        <dbReference type="PROSITE" id="PS50104"/>
    </source>
</evidence>
<evidence type="ECO:0000256" key="8">
    <source>
        <dbReference type="ARBA" id="ARBA00023136"/>
    </source>
</evidence>
<keyword evidence="3" id="KW-0433">Leucine-rich repeat</keyword>
<proteinExistence type="inferred from homology"/>
<comment type="subcellular location">
    <subcellularLocation>
        <location evidence="1">Membrane</location>
        <topology evidence="1">Single-pass type I membrane protein</topology>
    </subcellularLocation>
</comment>
<feature type="domain" description="TIR" evidence="12">
    <location>
        <begin position="742"/>
        <end position="892"/>
    </location>
</feature>
<evidence type="ECO:0000256" key="1">
    <source>
        <dbReference type="ARBA" id="ARBA00004479"/>
    </source>
</evidence>
<gene>
    <name evidence="13" type="ORF">V1264_000435</name>
</gene>
<comment type="caution">
    <text evidence="13">The sequence shown here is derived from an EMBL/GenBank/DDBJ whole genome shotgun (WGS) entry which is preliminary data.</text>
</comment>
<dbReference type="InterPro" id="IPR000372">
    <property type="entry name" value="LRRNT"/>
</dbReference>
<reference evidence="13 14" key="1">
    <citation type="submission" date="2024-02" db="EMBL/GenBank/DDBJ databases">
        <title>Chromosome-scale genome assembly of the rough periwinkle Littorina saxatilis.</title>
        <authorList>
            <person name="De Jode A."/>
            <person name="Faria R."/>
            <person name="Formenti G."/>
            <person name="Sims Y."/>
            <person name="Smith T.P."/>
            <person name="Tracey A."/>
            <person name="Wood J.M.D."/>
            <person name="Zagrodzka Z.B."/>
            <person name="Johannesson K."/>
            <person name="Butlin R.K."/>
            <person name="Leder E.H."/>
        </authorList>
    </citation>
    <scope>NUCLEOTIDE SEQUENCE [LARGE SCALE GENOMIC DNA]</scope>
    <source>
        <strain evidence="13">Snail1</strain>
        <tissue evidence="13">Muscle</tissue>
    </source>
</reference>
<dbReference type="GO" id="GO:0016020">
    <property type="term" value="C:membrane"/>
    <property type="evidence" value="ECO:0007669"/>
    <property type="project" value="UniProtKB-SubCell"/>
</dbReference>
<dbReference type="Gene3D" id="3.40.50.10140">
    <property type="entry name" value="Toll/interleukin-1 receptor homology (TIR) domain"/>
    <property type="match status" value="1"/>
</dbReference>
<dbReference type="Gene3D" id="3.80.10.10">
    <property type="entry name" value="Ribonuclease Inhibitor"/>
    <property type="match status" value="4"/>
</dbReference>
<dbReference type="SUPFAM" id="SSF52058">
    <property type="entry name" value="L domain-like"/>
    <property type="match status" value="1"/>
</dbReference>
<dbReference type="EMBL" id="JBAMIC010000001">
    <property type="protein sequence ID" value="KAK7114364.1"/>
    <property type="molecule type" value="Genomic_DNA"/>
</dbReference>
<dbReference type="GO" id="GO:0007165">
    <property type="term" value="P:signal transduction"/>
    <property type="evidence" value="ECO:0007669"/>
    <property type="project" value="InterPro"/>
</dbReference>
<dbReference type="InterPro" id="IPR032675">
    <property type="entry name" value="LRR_dom_sf"/>
</dbReference>
<dbReference type="InterPro" id="IPR035897">
    <property type="entry name" value="Toll_tir_struct_dom_sf"/>
</dbReference>
<sequence>MEGSRRQSLLLAAAALLIFPAVRMEPKSPMEVDQSVSSGVSAHLNQPGRSLRHFGKGPTPSETCPTMCFCSKGGVTVNCEGKRLTTVPAGIPPSVQMLYLDHNNFATLKAGSLSDFPHLVKVFLRNSLMQTLEAGAFRNLPQLKELYLTNNNIAKLPPETFQEVNSLSLLNLGANKMTSVPDLRTLPGLTRLYLDGNQIQNATFPEGYTNLKSLNSIVMTNNNISTLTNTTFSALSNSTRRLDVARNSLKNVSPGALKPLSSLQSLKIGLNPLDGVQLKNVLLGLSQGANLASLDIRDIALGGTLPSVSFSLLANTSLTTLIFKNNRVHRIPERAFAHLPKLVQLDLSSCKVMNVSDDAFVDLPELQMLLLNNNNDLATVPQNLPSSLVKLYLQRTNLQILGKGVFSNLIHLRELYLSDCGTHEVSEESFNGLVSLRILHLQNNKLSYIPKMMFAPLTSLLTLNLKNNNLRTLKRNPGALSSLTSLTFLDMSDNQCNYIPYHYFDNLTSLQTLNLQNNVLNGLLESDRNGFLLQHMKNLRTLNLASNHLQYVHDAQFRNLNQLQHLDLKNNQLSSWGAHLFSTPGTTLQSLDLSSNQIALVHASSVHDLQHLRTLNLSLNPFACTCDLRWFRTWLNTTTVKVVNNDTYKCASPPGWNGIALTKFGPDKIDCTDYTWYYVGGAIGATFIIALIVSYILYRQRWFIRLRIYRLRRAIGRACCGRGRQTRAGYVEIEGQDDPGQKRYDFYVIAAEEDHPWVLNSLLPTLDNGSTRTDPQSRYKGKFTIYFEELDAVPCQTKIANFEKSMPASRAVLVVLTQDLNEDRWCRFLLDQAYQLKIDGEIEKVEIIKVGKVLENRVPKRLHKAMGRNEFREWPNRDTVEQDYIEHLEGVLGQGQAGVQGLGQGPGYVQEV</sequence>
<keyword evidence="8 10" id="KW-0472">Membrane</keyword>
<dbReference type="InterPro" id="IPR001611">
    <property type="entry name" value="Leu-rich_rpt"/>
</dbReference>
<keyword evidence="5 11" id="KW-0732">Signal</keyword>
<dbReference type="PANTHER" id="PTHR24373:SF370">
    <property type="entry name" value="FISH-LIPS, ISOFORM E"/>
    <property type="match status" value="1"/>
</dbReference>
<dbReference type="SUPFAM" id="SSF52047">
    <property type="entry name" value="RNI-like"/>
    <property type="match status" value="1"/>
</dbReference>
<dbReference type="SMART" id="SM00013">
    <property type="entry name" value="LRRNT"/>
    <property type="match status" value="1"/>
</dbReference>
<evidence type="ECO:0000256" key="6">
    <source>
        <dbReference type="ARBA" id="ARBA00022737"/>
    </source>
</evidence>
<dbReference type="PROSITE" id="PS51450">
    <property type="entry name" value="LRR"/>
    <property type="match status" value="4"/>
</dbReference>
<protein>
    <recommendedName>
        <fullName evidence="12">TIR domain-containing protein</fullName>
    </recommendedName>
</protein>
<evidence type="ECO:0000256" key="10">
    <source>
        <dbReference type="SAM" id="Phobius"/>
    </source>
</evidence>
<dbReference type="InterPro" id="IPR003591">
    <property type="entry name" value="Leu-rich_rpt_typical-subtyp"/>
</dbReference>
<dbReference type="Proteomes" id="UP001374579">
    <property type="component" value="Unassembled WGS sequence"/>
</dbReference>
<accession>A0AAN9GN25</accession>
<evidence type="ECO:0000256" key="9">
    <source>
        <dbReference type="ARBA" id="ARBA00023170"/>
    </source>
</evidence>
<evidence type="ECO:0000313" key="13">
    <source>
        <dbReference type="EMBL" id="KAK7114364.1"/>
    </source>
</evidence>
<dbReference type="PROSITE" id="PS50104">
    <property type="entry name" value="TIR"/>
    <property type="match status" value="1"/>
</dbReference>
<comment type="similarity">
    <text evidence="2">Belongs to the Toll-like receptor family.</text>
</comment>
<evidence type="ECO:0000256" key="3">
    <source>
        <dbReference type="ARBA" id="ARBA00022614"/>
    </source>
</evidence>
<keyword evidence="6" id="KW-0677">Repeat</keyword>
<dbReference type="AlphaFoldDB" id="A0AAN9GN25"/>
<keyword evidence="4 10" id="KW-0812">Transmembrane</keyword>
<dbReference type="InterPro" id="IPR050328">
    <property type="entry name" value="Dev_Immune_Receptor"/>
</dbReference>
<dbReference type="FunFam" id="3.80.10.10:FF:001164">
    <property type="entry name" value="GH01279p"/>
    <property type="match status" value="1"/>
</dbReference>
<dbReference type="SMART" id="SM00369">
    <property type="entry name" value="LRR_TYP"/>
    <property type="match status" value="17"/>
</dbReference>
<feature type="chain" id="PRO_5042966856" description="TIR domain-containing protein" evidence="11">
    <location>
        <begin position="25"/>
        <end position="912"/>
    </location>
</feature>
<evidence type="ECO:0000256" key="4">
    <source>
        <dbReference type="ARBA" id="ARBA00022692"/>
    </source>
</evidence>
<dbReference type="SMART" id="SM00082">
    <property type="entry name" value="LRRCT"/>
    <property type="match status" value="1"/>
</dbReference>
<evidence type="ECO:0000256" key="2">
    <source>
        <dbReference type="ARBA" id="ARBA00009634"/>
    </source>
</evidence>
<dbReference type="GO" id="GO:0031012">
    <property type="term" value="C:extracellular matrix"/>
    <property type="evidence" value="ECO:0007669"/>
    <property type="project" value="TreeGrafter"/>
</dbReference>
<dbReference type="FunFam" id="3.80.10.10:FF:000082">
    <property type="entry name" value="Leucine-rich repeat-containing 24"/>
    <property type="match status" value="1"/>
</dbReference>
<dbReference type="InterPro" id="IPR000157">
    <property type="entry name" value="TIR_dom"/>
</dbReference>
<evidence type="ECO:0000256" key="7">
    <source>
        <dbReference type="ARBA" id="ARBA00022989"/>
    </source>
</evidence>
<feature type="signal peptide" evidence="11">
    <location>
        <begin position="1"/>
        <end position="24"/>
    </location>
</feature>
<dbReference type="GO" id="GO:0005615">
    <property type="term" value="C:extracellular space"/>
    <property type="evidence" value="ECO:0007669"/>
    <property type="project" value="TreeGrafter"/>
</dbReference>
<dbReference type="PANTHER" id="PTHR24373">
    <property type="entry name" value="SLIT RELATED LEUCINE-RICH REPEAT NEURONAL PROTEIN"/>
    <property type="match status" value="1"/>
</dbReference>
<dbReference type="InterPro" id="IPR000483">
    <property type="entry name" value="Cys-rich_flank_reg_C"/>
</dbReference>